<reference evidence="13 14" key="1">
    <citation type="submission" date="2023-11" db="EMBL/GenBank/DDBJ databases">
        <title>Dfirmibasis_genome.</title>
        <authorList>
            <person name="Edelbroek B."/>
            <person name="Kjellin J."/>
            <person name="Jerlstrom-Hultqvist J."/>
            <person name="Soderbom F."/>
        </authorList>
    </citation>
    <scope>NUCLEOTIDE SEQUENCE [LARGE SCALE GENOMIC DNA]</scope>
    <source>
        <strain evidence="13 14">TNS-C-14</strain>
    </source>
</reference>
<evidence type="ECO:0000256" key="10">
    <source>
        <dbReference type="ARBA" id="ARBA00023306"/>
    </source>
</evidence>
<feature type="compositionally biased region" description="Polar residues" evidence="12">
    <location>
        <begin position="101"/>
        <end position="111"/>
    </location>
</feature>
<feature type="compositionally biased region" description="Acidic residues" evidence="12">
    <location>
        <begin position="667"/>
        <end position="676"/>
    </location>
</feature>
<evidence type="ECO:0000256" key="3">
    <source>
        <dbReference type="ARBA" id="ARBA00009471"/>
    </source>
</evidence>
<feature type="compositionally biased region" description="Acidic residues" evidence="12">
    <location>
        <begin position="251"/>
        <end position="260"/>
    </location>
</feature>
<feature type="compositionally biased region" description="Polar residues" evidence="12">
    <location>
        <begin position="683"/>
        <end position="698"/>
    </location>
</feature>
<evidence type="ECO:0000256" key="7">
    <source>
        <dbReference type="ARBA" id="ARBA00022618"/>
    </source>
</evidence>
<feature type="compositionally biased region" description="Low complexity" evidence="12">
    <location>
        <begin position="429"/>
        <end position="439"/>
    </location>
</feature>
<evidence type="ECO:0000256" key="8">
    <source>
        <dbReference type="ARBA" id="ARBA00022776"/>
    </source>
</evidence>
<dbReference type="PIRSF" id="PIRSF017126">
    <property type="entry name" value="Condensin_H"/>
    <property type="match status" value="1"/>
</dbReference>
<keyword evidence="5" id="KW-0158">Chromosome</keyword>
<dbReference type="GO" id="GO:0051301">
    <property type="term" value="P:cell division"/>
    <property type="evidence" value="ECO:0007669"/>
    <property type="project" value="UniProtKB-KW"/>
</dbReference>
<dbReference type="GO" id="GO:0005737">
    <property type="term" value="C:cytoplasm"/>
    <property type="evidence" value="ECO:0007669"/>
    <property type="project" value="UniProtKB-SubCell"/>
</dbReference>
<gene>
    <name evidence="13" type="ORF">RB653_005299</name>
</gene>
<feature type="compositionally biased region" description="Basic and acidic residues" evidence="12">
    <location>
        <begin position="261"/>
        <end position="271"/>
    </location>
</feature>
<evidence type="ECO:0000256" key="5">
    <source>
        <dbReference type="ARBA" id="ARBA00022454"/>
    </source>
</evidence>
<dbReference type="PANTHER" id="PTHR13108">
    <property type="entry name" value="CONDENSIN COMPLEX SUBUNIT 2"/>
    <property type="match status" value="1"/>
</dbReference>
<dbReference type="AlphaFoldDB" id="A0AAN7YZ44"/>
<evidence type="ECO:0000313" key="13">
    <source>
        <dbReference type="EMBL" id="KAK5583701.1"/>
    </source>
</evidence>
<feature type="compositionally biased region" description="Acidic residues" evidence="12">
    <location>
        <begin position="61"/>
        <end position="78"/>
    </location>
</feature>
<comment type="caution">
    <text evidence="13">The sequence shown here is derived from an EMBL/GenBank/DDBJ whole genome shotgun (WGS) entry which is preliminary data.</text>
</comment>
<keyword evidence="8 11" id="KW-0498">Mitosis</keyword>
<feature type="region of interest" description="Disordered" evidence="12">
    <location>
        <begin position="347"/>
        <end position="367"/>
    </location>
</feature>
<feature type="region of interest" description="Disordered" evidence="12">
    <location>
        <begin position="423"/>
        <end position="461"/>
    </location>
</feature>
<sequence>MTSILSNLKKRFSIKPTTSDIVNNNDESEIKQLNINSNNNNSNNSELKKVYKRKKSTTVDSSEDDKSDQSNDEDDNENSGENLDQNNEKTKKSVSFKEQPKPNNIMANKQLSAVPKAKRKSIIIQPPTNMNQNNINTTTIRNDLDNKSLPPVQKKVPLTHLQISEIYANCIKLSTENKINQKNSWTLKLIDHFDDVLENQHAGEKNTTNFQAASCVLDASVKIYSNRVDSVHVDTYKILGGLSRAEREELNNDNDDDDDEGKDKENEENKNKNKKKKKKTGINTLEQNLDNITIKKFDLQFMVDPLFGKTSAAFDEGGAKGLLLNNLSIYGDCKLVFDSNDAIYSTTDNNGDNNDDEEKIESTPSSPSNIYSKINITPWKHLFEPGSNNSLEICPTYCGFSDWSVKSKDGLTFNLSSLLRKNPDEEKQQQQPQQNNQDNFLNHSGDDDFEIEQSNQPQAQHDEIDLNKIGNNLDDGDMGIHFGGGDDDFGDGIGMGYDEDDEDDNNNNRNNDHNIMGILDANQDWEQLNLIEPNQNQNWNGPEHWKFSKKKINKKDEENAEEGSESDKTKKKKKVTRKKAFLLDFDSAPPPESMFEPGKGSTLTAASLKKASETSTILPPDIHYDIKMLSRLFNKPKCSIPPMSKREEVLRFLNTKPKRNNDGDRGDNDDDDEDNGNQDFDFPNSQILQDDFNPNENMNGGRGIDDDDGYPGIGGWDDDGPLNQNQNNPTSNNNGNGGANINNNGGFAFGLNGGVLIDEPRKVNKIDINYARVSKKIDVRSLKTSVWSIIDSENDNQTTSTANSSKDIETDEHSFGSLIDDLKEEQNQLRLNNKPTAGEISIPLAFICVLHLANEKNLTLNQDNINNFIISK</sequence>
<protein>
    <recommendedName>
        <fullName evidence="4 11">Condensin complex subunit 2</fullName>
    </recommendedName>
</protein>
<organism evidence="13 14">
    <name type="scientific">Dictyostelium firmibasis</name>
    <dbReference type="NCBI Taxonomy" id="79012"/>
    <lineage>
        <taxon>Eukaryota</taxon>
        <taxon>Amoebozoa</taxon>
        <taxon>Evosea</taxon>
        <taxon>Eumycetozoa</taxon>
        <taxon>Dictyostelia</taxon>
        <taxon>Dictyosteliales</taxon>
        <taxon>Dictyosteliaceae</taxon>
        <taxon>Dictyostelium</taxon>
    </lineage>
</organism>
<evidence type="ECO:0000256" key="1">
    <source>
        <dbReference type="ARBA" id="ARBA00004286"/>
    </source>
</evidence>
<accession>A0AAN7YZ44</accession>
<evidence type="ECO:0000256" key="11">
    <source>
        <dbReference type="PIRNR" id="PIRNR017126"/>
    </source>
</evidence>
<keyword evidence="7 11" id="KW-0132">Cell division</keyword>
<feature type="region of interest" description="Disordered" evidence="12">
    <location>
        <begin position="491"/>
        <end position="513"/>
    </location>
</feature>
<dbReference type="EMBL" id="JAVFKY010000001">
    <property type="protein sequence ID" value="KAK5583701.1"/>
    <property type="molecule type" value="Genomic_DNA"/>
</dbReference>
<keyword evidence="9 11" id="KW-0226">DNA condensation</keyword>
<dbReference type="Proteomes" id="UP001344447">
    <property type="component" value="Unassembled WGS sequence"/>
</dbReference>
<dbReference type="GO" id="GO:0007076">
    <property type="term" value="P:mitotic chromosome condensation"/>
    <property type="evidence" value="ECO:0007669"/>
    <property type="project" value="InterPro"/>
</dbReference>
<keyword evidence="10 11" id="KW-0131">Cell cycle</keyword>
<name>A0AAN7YZ44_9MYCE</name>
<dbReference type="PANTHER" id="PTHR13108:SF9">
    <property type="entry name" value="CONDENSIN COMPLEX SUBUNIT 2"/>
    <property type="match status" value="1"/>
</dbReference>
<dbReference type="GO" id="GO:0003682">
    <property type="term" value="F:chromatin binding"/>
    <property type="evidence" value="ECO:0007669"/>
    <property type="project" value="TreeGrafter"/>
</dbReference>
<evidence type="ECO:0000256" key="12">
    <source>
        <dbReference type="SAM" id="MobiDB-lite"/>
    </source>
</evidence>
<proteinExistence type="inferred from homology"/>
<dbReference type="InterPro" id="IPR022816">
    <property type="entry name" value="Condensin_barren_su2"/>
</dbReference>
<feature type="region of interest" description="Disordered" evidence="12">
    <location>
        <begin position="652"/>
        <end position="739"/>
    </location>
</feature>
<evidence type="ECO:0000256" key="2">
    <source>
        <dbReference type="ARBA" id="ARBA00004496"/>
    </source>
</evidence>
<feature type="region of interest" description="Disordered" evidence="12">
    <location>
        <begin position="249"/>
        <end position="279"/>
    </location>
</feature>
<feature type="region of interest" description="Disordered" evidence="12">
    <location>
        <begin position="552"/>
        <end position="573"/>
    </location>
</feature>
<comment type="subcellular location">
    <subcellularLocation>
        <location evidence="1">Chromosome</location>
    </subcellularLocation>
    <subcellularLocation>
        <location evidence="2">Cytoplasm</location>
    </subcellularLocation>
</comment>
<feature type="region of interest" description="Disordered" evidence="12">
    <location>
        <begin position="33"/>
        <end position="116"/>
    </location>
</feature>
<dbReference type="Pfam" id="PF05786">
    <property type="entry name" value="Cnd2"/>
    <property type="match status" value="1"/>
</dbReference>
<evidence type="ECO:0000256" key="4">
    <source>
        <dbReference type="ARBA" id="ARBA00016065"/>
    </source>
</evidence>
<evidence type="ECO:0000256" key="6">
    <source>
        <dbReference type="ARBA" id="ARBA00022490"/>
    </source>
</evidence>
<dbReference type="GO" id="GO:0000796">
    <property type="term" value="C:condensin complex"/>
    <property type="evidence" value="ECO:0007669"/>
    <property type="project" value="InterPro"/>
</dbReference>
<comment type="similarity">
    <text evidence="3 11">Belongs to the CND2 (condensin subunit 2) family.</text>
</comment>
<feature type="compositionally biased region" description="Low complexity" evidence="12">
    <location>
        <begin position="721"/>
        <end position="739"/>
    </location>
</feature>
<comment type="function">
    <text evidence="11">Regulatory subunit of the condensin complex, a complex required for conversion of interphase chromatin into mitotic-like condense chromosomes.</text>
</comment>
<feature type="compositionally biased region" description="Low complexity" evidence="12">
    <location>
        <begin position="34"/>
        <end position="45"/>
    </location>
</feature>
<keyword evidence="6" id="KW-0963">Cytoplasm</keyword>
<evidence type="ECO:0000313" key="14">
    <source>
        <dbReference type="Proteomes" id="UP001344447"/>
    </source>
</evidence>
<evidence type="ECO:0000256" key="9">
    <source>
        <dbReference type="ARBA" id="ARBA00023067"/>
    </source>
</evidence>
<keyword evidence="14" id="KW-1185">Reference proteome</keyword>